<evidence type="ECO:0000313" key="1">
    <source>
        <dbReference type="EMBL" id="KAK2139964.1"/>
    </source>
</evidence>
<gene>
    <name evidence="1" type="ORF">LSH36_1536g00003</name>
</gene>
<proteinExistence type="predicted"/>
<accession>A0AAD9ISA7</accession>
<comment type="caution">
    <text evidence="1">The sequence shown here is derived from an EMBL/GenBank/DDBJ whole genome shotgun (WGS) entry which is preliminary data.</text>
</comment>
<organism evidence="1 2">
    <name type="scientific">Paralvinella palmiformis</name>
    <dbReference type="NCBI Taxonomy" id="53620"/>
    <lineage>
        <taxon>Eukaryota</taxon>
        <taxon>Metazoa</taxon>
        <taxon>Spiralia</taxon>
        <taxon>Lophotrochozoa</taxon>
        <taxon>Annelida</taxon>
        <taxon>Polychaeta</taxon>
        <taxon>Sedentaria</taxon>
        <taxon>Canalipalpata</taxon>
        <taxon>Terebellida</taxon>
        <taxon>Terebelliformia</taxon>
        <taxon>Alvinellidae</taxon>
        <taxon>Paralvinella</taxon>
    </lineage>
</organism>
<protein>
    <submittedName>
        <fullName evidence="1">Uncharacterized protein</fullName>
    </submittedName>
</protein>
<sequence>MTDEGLTVHIANSDWTSMTDVTGTVFSKHTSDTSDLDKIDSYICGDFNAQQALVTTFDCLREGDDCGSWCRGVITTFPHNITNVSLDVTYATVSELEPNTKYVIDTELCSDASEPNYKCTHHFTDSYSQPVVTLEIDKDFYMANKDQMSGLCVGDDE</sequence>
<dbReference type="AlphaFoldDB" id="A0AAD9ISA7"/>
<dbReference type="Proteomes" id="UP001208570">
    <property type="component" value="Unassembled WGS sequence"/>
</dbReference>
<evidence type="ECO:0000313" key="2">
    <source>
        <dbReference type="Proteomes" id="UP001208570"/>
    </source>
</evidence>
<name>A0AAD9ISA7_9ANNE</name>
<reference evidence="1" key="1">
    <citation type="journal article" date="2023" name="Mol. Biol. Evol.">
        <title>Third-Generation Sequencing Reveals the Adaptive Role of the Epigenome in Three Deep-Sea Polychaetes.</title>
        <authorList>
            <person name="Perez M."/>
            <person name="Aroh O."/>
            <person name="Sun Y."/>
            <person name="Lan Y."/>
            <person name="Juniper S.K."/>
            <person name="Young C.R."/>
            <person name="Angers B."/>
            <person name="Qian P.Y."/>
        </authorList>
    </citation>
    <scope>NUCLEOTIDE SEQUENCE</scope>
    <source>
        <strain evidence="1">P08H-3</strain>
    </source>
</reference>
<dbReference type="EMBL" id="JAODUP010001535">
    <property type="protein sequence ID" value="KAK2139964.1"/>
    <property type="molecule type" value="Genomic_DNA"/>
</dbReference>
<keyword evidence="2" id="KW-1185">Reference proteome</keyword>